<keyword evidence="2" id="KW-1185">Reference proteome</keyword>
<evidence type="ECO:0000313" key="2">
    <source>
        <dbReference type="Proteomes" id="UP001632037"/>
    </source>
</evidence>
<dbReference type="Proteomes" id="UP001632037">
    <property type="component" value="Unassembled WGS sequence"/>
</dbReference>
<proteinExistence type="predicted"/>
<reference evidence="1 2" key="1">
    <citation type="submission" date="2024-09" db="EMBL/GenBank/DDBJ databases">
        <title>Genome sequencing and assembly of Phytophthora oleae, isolate VK10A, causative agent of rot of olive drupes.</title>
        <authorList>
            <person name="Conti Taguali S."/>
            <person name="Riolo M."/>
            <person name="La Spada F."/>
            <person name="Cacciola S.O."/>
            <person name="Dionisio G."/>
        </authorList>
    </citation>
    <scope>NUCLEOTIDE SEQUENCE [LARGE SCALE GENOMIC DNA]</scope>
    <source>
        <strain evidence="1 2">VK10A</strain>
    </source>
</reference>
<gene>
    <name evidence="1" type="ORF">V7S43_009757</name>
</gene>
<protein>
    <submittedName>
        <fullName evidence="1">Uncharacterized protein</fullName>
    </submittedName>
</protein>
<comment type="caution">
    <text evidence="1">The sequence shown here is derived from an EMBL/GenBank/DDBJ whole genome shotgun (WGS) entry which is preliminary data.</text>
</comment>
<accession>A0ABD3FHV7</accession>
<sequence length="203" mass="23971">MCELYPSSQRVYRHFQSLTRLFRHAMAMDLPNEKSESAIFDPSSSFYQNEKLWTYGWICALLKYCSLDENQQPRMIRFEKKMEFHVSKCDRKSVEAVRDQMMAENKLVPFFILDEMEVEEGKRNMAAFQVNVFRTCRLVLVAMGTDAQLSALMDQSSQEQLWMTLVPHFPLYRFVSFDLKTNQAAWDKMEQQYPIVKRIAEGS</sequence>
<name>A0ABD3FHV7_9STRA</name>
<dbReference type="AlphaFoldDB" id="A0ABD3FHV7"/>
<dbReference type="EMBL" id="JBIMZQ010000021">
    <property type="protein sequence ID" value="KAL3665125.1"/>
    <property type="molecule type" value="Genomic_DNA"/>
</dbReference>
<organism evidence="1 2">
    <name type="scientific">Phytophthora oleae</name>
    <dbReference type="NCBI Taxonomy" id="2107226"/>
    <lineage>
        <taxon>Eukaryota</taxon>
        <taxon>Sar</taxon>
        <taxon>Stramenopiles</taxon>
        <taxon>Oomycota</taxon>
        <taxon>Peronosporomycetes</taxon>
        <taxon>Peronosporales</taxon>
        <taxon>Peronosporaceae</taxon>
        <taxon>Phytophthora</taxon>
    </lineage>
</organism>
<evidence type="ECO:0000313" key="1">
    <source>
        <dbReference type="EMBL" id="KAL3665125.1"/>
    </source>
</evidence>